<accession>I4C5Q5</accession>
<reference evidence="2" key="1">
    <citation type="submission" date="2012-06" db="EMBL/GenBank/DDBJ databases">
        <title>Complete sequence of chromosome of Desulfomonile tiedjei DSM 6799.</title>
        <authorList>
            <person name="Lucas S."/>
            <person name="Copeland A."/>
            <person name="Lapidus A."/>
            <person name="Glavina del Rio T."/>
            <person name="Dalin E."/>
            <person name="Tice H."/>
            <person name="Bruce D."/>
            <person name="Goodwin L."/>
            <person name="Pitluck S."/>
            <person name="Peters L."/>
            <person name="Ovchinnikova G."/>
            <person name="Zeytun A."/>
            <person name="Lu M."/>
            <person name="Kyrpides N."/>
            <person name="Mavromatis K."/>
            <person name="Ivanova N."/>
            <person name="Brettin T."/>
            <person name="Detter J.C."/>
            <person name="Han C."/>
            <person name="Larimer F."/>
            <person name="Land M."/>
            <person name="Hauser L."/>
            <person name="Markowitz V."/>
            <person name="Cheng J.-F."/>
            <person name="Hugenholtz P."/>
            <person name="Woyke T."/>
            <person name="Wu D."/>
            <person name="Spring S."/>
            <person name="Schroeder M."/>
            <person name="Brambilla E."/>
            <person name="Klenk H.-P."/>
            <person name="Eisen J.A."/>
        </authorList>
    </citation>
    <scope>NUCLEOTIDE SEQUENCE [LARGE SCALE GENOMIC DNA]</scope>
    <source>
        <strain evidence="2">ATCC 49306 / DSM 6799 / DCB-1</strain>
    </source>
</reference>
<dbReference type="Proteomes" id="UP000006055">
    <property type="component" value="Chromosome"/>
</dbReference>
<organism evidence="1 2">
    <name type="scientific">Desulfomonile tiedjei (strain ATCC 49306 / DSM 6799 / DCB-1)</name>
    <dbReference type="NCBI Taxonomy" id="706587"/>
    <lineage>
        <taxon>Bacteria</taxon>
        <taxon>Pseudomonadati</taxon>
        <taxon>Thermodesulfobacteriota</taxon>
        <taxon>Desulfomonilia</taxon>
        <taxon>Desulfomonilales</taxon>
        <taxon>Desulfomonilaceae</taxon>
        <taxon>Desulfomonile</taxon>
    </lineage>
</organism>
<dbReference type="KEGG" id="dti:Desti_2205"/>
<dbReference type="AlphaFoldDB" id="I4C5Q5"/>
<gene>
    <name evidence="1" type="ordered locus">Desti_2205</name>
</gene>
<protein>
    <submittedName>
        <fullName evidence="1">Uncharacterized protein</fullName>
    </submittedName>
</protein>
<dbReference type="HOGENOM" id="CLU_2045915_0_0_7"/>
<evidence type="ECO:0000313" key="1">
    <source>
        <dbReference type="EMBL" id="AFM24896.1"/>
    </source>
</evidence>
<dbReference type="RefSeq" id="WP_014810039.1">
    <property type="nucleotide sequence ID" value="NC_018025.1"/>
</dbReference>
<keyword evidence="2" id="KW-1185">Reference proteome</keyword>
<sequence>MESVNIPEEAQDVIERLLKLAHLIEMSDHTAGKIVTTTSFSNLPKVMSILQDVDIDKGLRLIPGLKGYRISVWSRTATISYDPAILLPRFWEQFFQIRRNPSMEKNVRENFRALFVNRSC</sequence>
<evidence type="ECO:0000313" key="2">
    <source>
        <dbReference type="Proteomes" id="UP000006055"/>
    </source>
</evidence>
<name>I4C5Q5_DESTA</name>
<dbReference type="EMBL" id="CP003360">
    <property type="protein sequence ID" value="AFM24896.1"/>
    <property type="molecule type" value="Genomic_DNA"/>
</dbReference>
<dbReference type="OrthoDB" id="9131875at2"/>
<proteinExistence type="predicted"/>